<dbReference type="EC" id="6.3.2.8" evidence="3 14"/>
<organism evidence="19 20">
    <name type="scientific">Glaciecola siphonariae</name>
    <dbReference type="NCBI Taxonomy" id="521012"/>
    <lineage>
        <taxon>Bacteria</taxon>
        <taxon>Pseudomonadati</taxon>
        <taxon>Pseudomonadota</taxon>
        <taxon>Gammaproteobacteria</taxon>
        <taxon>Alteromonadales</taxon>
        <taxon>Alteromonadaceae</taxon>
        <taxon>Glaciecola</taxon>
    </lineage>
</organism>
<dbReference type="Proteomes" id="UP001595897">
    <property type="component" value="Unassembled WGS sequence"/>
</dbReference>
<comment type="subcellular location">
    <subcellularLocation>
        <location evidence="1 14">Cytoplasm</location>
    </subcellularLocation>
</comment>
<protein>
    <recommendedName>
        <fullName evidence="3 14">UDP-N-acetylmuramate--L-alanine ligase</fullName>
        <ecNumber evidence="3 14">6.3.2.8</ecNumber>
    </recommendedName>
    <alternativeName>
        <fullName evidence="14">UDP-N-acetylmuramoyl-L-alanine synthetase</fullName>
    </alternativeName>
</protein>
<evidence type="ECO:0000256" key="14">
    <source>
        <dbReference type="HAMAP-Rule" id="MF_00046"/>
    </source>
</evidence>
<gene>
    <name evidence="14 19" type="primary">murC</name>
    <name evidence="19" type="ORF">ACFO4O_08980</name>
</gene>
<dbReference type="InterPro" id="IPR013221">
    <property type="entry name" value="Mur_ligase_cen"/>
</dbReference>
<keyword evidence="6 14" id="KW-0132">Cell division</keyword>
<dbReference type="Gene3D" id="3.40.1190.10">
    <property type="entry name" value="Mur-like, catalytic domain"/>
    <property type="match status" value="1"/>
</dbReference>
<keyword evidence="15" id="KW-1133">Transmembrane helix</keyword>
<sequence>MSKTKSSLPTDHHKMRSVDRIHFVGIGGAGMGGIAEVMINLGYQVSGSDMHTSSMTTRLSNLGAHIFFGHEKHHVQKTDLLVVSSAIKPSNPELLEATERRIPIIRRAQMLAELMRFRYGIAIAGTHGKTTTTSLLATIYSQAQLDPTFVIGGLLNSAGTNAKLGASKYLIAEADESDASFLHLQPTVSVVTNIEPDHLEAYEGDFLRMQQAYIEFLHNLPFYGLAVLCGDDPVIMELLPSIERKYVTYGQQAHNDFVISNIEYGINRSAFTLTRPNQNPLDVVLNLTGVHNVLNASAAIAVASDEGISDVDVLAALKSFGGIGRRFQHLGDFDVHAGQDSAPLNITLMDDYGHHPTEVAMTIAAARSNWPDKRLVMVYQPHRYSRTRDLYEEFVEVLSQVDALLLLDIYAASEAPIDGIDSKSLCRSIRQRGKVDPVFIGSPDKLFDVLPDILQADDVVFMQGAGNIGNLAQTLANIECSASKMAGRHEEAI</sequence>
<evidence type="ECO:0000256" key="2">
    <source>
        <dbReference type="ARBA" id="ARBA00004752"/>
    </source>
</evidence>
<keyword evidence="20" id="KW-1185">Reference proteome</keyword>
<keyword evidence="9 14" id="KW-0133">Cell shape</keyword>
<dbReference type="SUPFAM" id="SSF51984">
    <property type="entry name" value="MurCD N-terminal domain"/>
    <property type="match status" value="1"/>
</dbReference>
<dbReference type="Gene3D" id="3.40.50.720">
    <property type="entry name" value="NAD(P)-binding Rossmann-like Domain"/>
    <property type="match status" value="1"/>
</dbReference>
<keyword evidence="11 14" id="KW-0131">Cell cycle</keyword>
<evidence type="ECO:0000256" key="4">
    <source>
        <dbReference type="ARBA" id="ARBA00022490"/>
    </source>
</evidence>
<evidence type="ECO:0000256" key="9">
    <source>
        <dbReference type="ARBA" id="ARBA00022960"/>
    </source>
</evidence>
<dbReference type="InterPro" id="IPR005758">
    <property type="entry name" value="UDP-N-AcMur_Ala_ligase_MurC"/>
</dbReference>
<evidence type="ECO:0000256" key="5">
    <source>
        <dbReference type="ARBA" id="ARBA00022598"/>
    </source>
</evidence>
<evidence type="ECO:0000256" key="11">
    <source>
        <dbReference type="ARBA" id="ARBA00023306"/>
    </source>
</evidence>
<dbReference type="Pfam" id="PF08245">
    <property type="entry name" value="Mur_ligase_M"/>
    <property type="match status" value="1"/>
</dbReference>
<accession>A0ABV9LUU8</accession>
<feature type="domain" description="Mur ligase C-terminal" evidence="17">
    <location>
        <begin position="345"/>
        <end position="466"/>
    </location>
</feature>
<evidence type="ECO:0000256" key="10">
    <source>
        <dbReference type="ARBA" id="ARBA00022984"/>
    </source>
</evidence>
<evidence type="ECO:0000256" key="3">
    <source>
        <dbReference type="ARBA" id="ARBA00012211"/>
    </source>
</evidence>
<evidence type="ECO:0000259" key="18">
    <source>
        <dbReference type="Pfam" id="PF08245"/>
    </source>
</evidence>
<keyword evidence="10 14" id="KW-0573">Peptidoglycan synthesis</keyword>
<comment type="pathway">
    <text evidence="2 14">Cell wall biogenesis; peptidoglycan biosynthesis.</text>
</comment>
<dbReference type="Pfam" id="PF02875">
    <property type="entry name" value="Mur_ligase_C"/>
    <property type="match status" value="1"/>
</dbReference>
<keyword evidence="12 14" id="KW-0961">Cell wall biogenesis/degradation</keyword>
<dbReference type="SUPFAM" id="SSF53244">
    <property type="entry name" value="MurD-like peptide ligases, peptide-binding domain"/>
    <property type="match status" value="1"/>
</dbReference>
<comment type="catalytic activity">
    <reaction evidence="13 14">
        <text>UDP-N-acetyl-alpha-D-muramate + L-alanine + ATP = UDP-N-acetyl-alpha-D-muramoyl-L-alanine + ADP + phosphate + H(+)</text>
        <dbReference type="Rhea" id="RHEA:23372"/>
        <dbReference type="ChEBI" id="CHEBI:15378"/>
        <dbReference type="ChEBI" id="CHEBI:30616"/>
        <dbReference type="ChEBI" id="CHEBI:43474"/>
        <dbReference type="ChEBI" id="CHEBI:57972"/>
        <dbReference type="ChEBI" id="CHEBI:70757"/>
        <dbReference type="ChEBI" id="CHEBI:83898"/>
        <dbReference type="ChEBI" id="CHEBI:456216"/>
        <dbReference type="EC" id="6.3.2.8"/>
    </reaction>
</comment>
<keyword evidence="4 14" id="KW-0963">Cytoplasm</keyword>
<evidence type="ECO:0000313" key="19">
    <source>
        <dbReference type="EMBL" id="MFC4700287.1"/>
    </source>
</evidence>
<evidence type="ECO:0000256" key="15">
    <source>
        <dbReference type="SAM" id="Phobius"/>
    </source>
</evidence>
<dbReference type="SUPFAM" id="SSF53623">
    <property type="entry name" value="MurD-like peptide ligases, catalytic domain"/>
    <property type="match status" value="1"/>
</dbReference>
<evidence type="ECO:0000259" key="17">
    <source>
        <dbReference type="Pfam" id="PF02875"/>
    </source>
</evidence>
<keyword evidence="15" id="KW-0472">Membrane</keyword>
<evidence type="ECO:0000313" key="20">
    <source>
        <dbReference type="Proteomes" id="UP001595897"/>
    </source>
</evidence>
<keyword evidence="15" id="KW-0812">Transmembrane</keyword>
<evidence type="ECO:0000256" key="13">
    <source>
        <dbReference type="ARBA" id="ARBA00047833"/>
    </source>
</evidence>
<keyword evidence="7 14" id="KW-0547">Nucleotide-binding</keyword>
<dbReference type="InterPro" id="IPR000713">
    <property type="entry name" value="Mur_ligase_N"/>
</dbReference>
<comment type="caution">
    <text evidence="19">The sequence shown here is derived from an EMBL/GenBank/DDBJ whole genome shotgun (WGS) entry which is preliminary data.</text>
</comment>
<dbReference type="InterPro" id="IPR036615">
    <property type="entry name" value="Mur_ligase_C_dom_sf"/>
</dbReference>
<comment type="function">
    <text evidence="14">Cell wall formation.</text>
</comment>
<feature type="domain" description="Mur ligase central" evidence="18">
    <location>
        <begin position="123"/>
        <end position="303"/>
    </location>
</feature>
<evidence type="ECO:0000256" key="8">
    <source>
        <dbReference type="ARBA" id="ARBA00022840"/>
    </source>
</evidence>
<dbReference type="EMBL" id="JBHSGU010000002">
    <property type="protein sequence ID" value="MFC4700287.1"/>
    <property type="molecule type" value="Genomic_DNA"/>
</dbReference>
<feature type="transmembrane region" description="Helical" evidence="15">
    <location>
        <begin position="21"/>
        <end position="43"/>
    </location>
</feature>
<evidence type="ECO:0000256" key="1">
    <source>
        <dbReference type="ARBA" id="ARBA00004496"/>
    </source>
</evidence>
<evidence type="ECO:0000256" key="12">
    <source>
        <dbReference type="ARBA" id="ARBA00023316"/>
    </source>
</evidence>
<dbReference type="PANTHER" id="PTHR43445">
    <property type="entry name" value="UDP-N-ACETYLMURAMATE--L-ALANINE LIGASE-RELATED"/>
    <property type="match status" value="1"/>
</dbReference>
<evidence type="ECO:0000256" key="7">
    <source>
        <dbReference type="ARBA" id="ARBA00022741"/>
    </source>
</evidence>
<dbReference type="PANTHER" id="PTHR43445:SF3">
    <property type="entry name" value="UDP-N-ACETYLMURAMATE--L-ALANINE LIGASE"/>
    <property type="match status" value="1"/>
</dbReference>
<dbReference type="InterPro" id="IPR050061">
    <property type="entry name" value="MurCDEF_pg_biosynth"/>
</dbReference>
<dbReference type="Gene3D" id="3.90.190.20">
    <property type="entry name" value="Mur ligase, C-terminal domain"/>
    <property type="match status" value="1"/>
</dbReference>
<dbReference type="NCBIfam" id="TIGR01082">
    <property type="entry name" value="murC"/>
    <property type="match status" value="1"/>
</dbReference>
<evidence type="ECO:0000256" key="6">
    <source>
        <dbReference type="ARBA" id="ARBA00022618"/>
    </source>
</evidence>
<dbReference type="GO" id="GO:0008763">
    <property type="term" value="F:UDP-N-acetylmuramate-L-alanine ligase activity"/>
    <property type="evidence" value="ECO:0007669"/>
    <property type="project" value="UniProtKB-EC"/>
</dbReference>
<keyword evidence="5 14" id="KW-0436">Ligase</keyword>
<feature type="domain" description="Mur ligase N-terminal catalytic" evidence="16">
    <location>
        <begin position="20"/>
        <end position="119"/>
    </location>
</feature>
<dbReference type="Pfam" id="PF01225">
    <property type="entry name" value="Mur_ligase"/>
    <property type="match status" value="1"/>
</dbReference>
<dbReference type="InterPro" id="IPR004101">
    <property type="entry name" value="Mur_ligase_C"/>
</dbReference>
<name>A0ABV9LUU8_9ALTE</name>
<dbReference type="RefSeq" id="WP_382407575.1">
    <property type="nucleotide sequence ID" value="NZ_JBHSGU010000002.1"/>
</dbReference>
<evidence type="ECO:0000259" key="16">
    <source>
        <dbReference type="Pfam" id="PF01225"/>
    </source>
</evidence>
<feature type="binding site" evidence="14">
    <location>
        <begin position="125"/>
        <end position="131"/>
    </location>
    <ligand>
        <name>ATP</name>
        <dbReference type="ChEBI" id="CHEBI:30616"/>
    </ligand>
</feature>
<dbReference type="HAMAP" id="MF_00046">
    <property type="entry name" value="MurC"/>
    <property type="match status" value="1"/>
</dbReference>
<keyword evidence="8 14" id="KW-0067">ATP-binding</keyword>
<comment type="similarity">
    <text evidence="14">Belongs to the MurCDEF family.</text>
</comment>
<proteinExistence type="inferred from homology"/>
<reference evidence="20" key="1">
    <citation type="journal article" date="2019" name="Int. J. Syst. Evol. Microbiol.">
        <title>The Global Catalogue of Microorganisms (GCM) 10K type strain sequencing project: providing services to taxonomists for standard genome sequencing and annotation.</title>
        <authorList>
            <consortium name="The Broad Institute Genomics Platform"/>
            <consortium name="The Broad Institute Genome Sequencing Center for Infectious Disease"/>
            <person name="Wu L."/>
            <person name="Ma J."/>
        </authorList>
    </citation>
    <scope>NUCLEOTIDE SEQUENCE [LARGE SCALE GENOMIC DNA]</scope>
    <source>
        <strain evidence="20">KACC 12507</strain>
    </source>
</reference>
<dbReference type="InterPro" id="IPR036565">
    <property type="entry name" value="Mur-like_cat_sf"/>
</dbReference>